<dbReference type="Gene3D" id="3.40.50.300">
    <property type="entry name" value="P-loop containing nucleotide triphosphate hydrolases"/>
    <property type="match status" value="4"/>
</dbReference>
<dbReference type="SUPFAM" id="SSF52540">
    <property type="entry name" value="P-loop containing nucleoside triphosphate hydrolases"/>
    <property type="match status" value="3"/>
</dbReference>
<gene>
    <name evidence="13" type="ORF">F4559_000285</name>
</gene>
<dbReference type="GO" id="GO:0005886">
    <property type="term" value="C:plasma membrane"/>
    <property type="evidence" value="ECO:0007669"/>
    <property type="project" value="UniProtKB-SubCell"/>
</dbReference>
<evidence type="ECO:0000256" key="7">
    <source>
        <dbReference type="ARBA" id="ARBA00022989"/>
    </source>
</evidence>
<comment type="subcellular location">
    <subcellularLocation>
        <location evidence="1">Cell membrane</location>
        <topology evidence="1">Multi-pass membrane protein</topology>
    </subcellularLocation>
</comment>
<dbReference type="InterPro" id="IPR023836">
    <property type="entry name" value="EccCa-like_Actinobacteria"/>
</dbReference>
<proteinExistence type="predicted"/>
<dbReference type="RefSeq" id="WP_184665778.1">
    <property type="nucleotide sequence ID" value="NZ_BAABAI010000004.1"/>
</dbReference>
<name>A0A7W7WT72_9PSEU</name>
<dbReference type="InterPro" id="IPR003593">
    <property type="entry name" value="AAA+_ATPase"/>
</dbReference>
<dbReference type="InterPro" id="IPR002543">
    <property type="entry name" value="FtsK_dom"/>
</dbReference>
<keyword evidence="4" id="KW-0677">Repeat</keyword>
<evidence type="ECO:0000256" key="11">
    <source>
        <dbReference type="SAM" id="Phobius"/>
    </source>
</evidence>
<dbReference type="PANTHER" id="PTHR22683:SF1">
    <property type="entry name" value="TYPE VII SECRETION SYSTEM PROTEIN ESSC"/>
    <property type="match status" value="1"/>
</dbReference>
<dbReference type="NCBIfam" id="TIGR03924">
    <property type="entry name" value="T7SS_EccC_a"/>
    <property type="match status" value="1"/>
</dbReference>
<reference evidence="13 14" key="1">
    <citation type="submission" date="2020-08" db="EMBL/GenBank/DDBJ databases">
        <title>Sequencing the genomes of 1000 actinobacteria strains.</title>
        <authorList>
            <person name="Klenk H.-P."/>
        </authorList>
    </citation>
    <scope>NUCLEOTIDE SEQUENCE [LARGE SCALE GENOMIC DNA]</scope>
    <source>
        <strain evidence="13 14">DSM 45084</strain>
    </source>
</reference>
<accession>A0A7W7WT72</accession>
<comment type="caution">
    <text evidence="13">The sequence shown here is derived from an EMBL/GenBank/DDBJ whole genome shotgun (WGS) entry which is preliminary data.</text>
</comment>
<evidence type="ECO:0000256" key="9">
    <source>
        <dbReference type="PROSITE-ProRule" id="PRU00289"/>
    </source>
</evidence>
<evidence type="ECO:0000256" key="6">
    <source>
        <dbReference type="ARBA" id="ARBA00022840"/>
    </source>
</evidence>
<dbReference type="NCBIfam" id="TIGR03925">
    <property type="entry name" value="T7SS_EccC_b"/>
    <property type="match status" value="1"/>
</dbReference>
<keyword evidence="14" id="KW-1185">Reference proteome</keyword>
<feature type="binding site" evidence="9">
    <location>
        <begin position="1130"/>
        <end position="1137"/>
    </location>
    <ligand>
        <name>ATP</name>
        <dbReference type="ChEBI" id="CHEBI:30616"/>
    </ligand>
</feature>
<evidence type="ECO:0000256" key="2">
    <source>
        <dbReference type="ARBA" id="ARBA00022475"/>
    </source>
</evidence>
<evidence type="ECO:0000256" key="4">
    <source>
        <dbReference type="ARBA" id="ARBA00022737"/>
    </source>
</evidence>
<evidence type="ECO:0000313" key="13">
    <source>
        <dbReference type="EMBL" id="MBB4962926.1"/>
    </source>
</evidence>
<feature type="transmembrane region" description="Helical" evidence="11">
    <location>
        <begin position="67"/>
        <end position="88"/>
    </location>
</feature>
<feature type="transmembrane region" description="Helical" evidence="11">
    <location>
        <begin position="42"/>
        <end position="61"/>
    </location>
</feature>
<feature type="region of interest" description="Disordered" evidence="10">
    <location>
        <begin position="1"/>
        <end position="28"/>
    </location>
</feature>
<keyword evidence="3 11" id="KW-0812">Transmembrane</keyword>
<evidence type="ECO:0000313" key="14">
    <source>
        <dbReference type="Proteomes" id="UP000542674"/>
    </source>
</evidence>
<keyword evidence="5 9" id="KW-0547">Nucleotide-binding</keyword>
<evidence type="ECO:0000259" key="12">
    <source>
        <dbReference type="PROSITE" id="PS50901"/>
    </source>
</evidence>
<keyword evidence="6 9" id="KW-0067">ATP-binding</keyword>
<dbReference type="PROSITE" id="PS50901">
    <property type="entry name" value="FTSK"/>
    <property type="match status" value="3"/>
</dbReference>
<dbReference type="InterPro" id="IPR027417">
    <property type="entry name" value="P-loop_NTPase"/>
</dbReference>
<feature type="domain" description="FtsK" evidence="12">
    <location>
        <begin position="459"/>
        <end position="658"/>
    </location>
</feature>
<organism evidence="13 14">
    <name type="scientific">Saccharothrix violaceirubra</name>
    <dbReference type="NCBI Taxonomy" id="413306"/>
    <lineage>
        <taxon>Bacteria</taxon>
        <taxon>Bacillati</taxon>
        <taxon>Actinomycetota</taxon>
        <taxon>Actinomycetes</taxon>
        <taxon>Pseudonocardiales</taxon>
        <taxon>Pseudonocardiaceae</taxon>
        <taxon>Saccharothrix</taxon>
    </lineage>
</organism>
<keyword evidence="2" id="KW-1003">Cell membrane</keyword>
<evidence type="ECO:0000256" key="10">
    <source>
        <dbReference type="SAM" id="MobiDB-lite"/>
    </source>
</evidence>
<sequence length="1332" mass="146125">MSTLQFKRTARLAAPRPPGGEVHLEPPPEVPRVIPGNIMMKALPAVMIVSSVGMMVLMFSYSNKNPAAMIMPGMMMISTIGMMAGGMGGGKGQKKAEMNEDRKDYLRYLGQMRDRARESADEQRAEREWVHPDPQMLWSLATTRRMWERRQNDPDFCHLRAGRGSQRLATRLVPPQTGPVEELEPIATLALRRFVRAHSLVPELPISIALRGFAAVGLLGEIEERRGLARALIAQMATFHSPDDLLIAVVSTGQAKQHWEWAKWLPHVQHPSIVDGIGQLRMMAGSLAEAEQMLDEQLRDRQRFTRNAPPPSDQPHVVIVIDDGDVTREEQILLEEGLVGVTLLDLSESLGNLTARRGLRLVIEDGRLGARSAGGVEWFGAPDWLSVVEVEALARRLSPYRVGGVDTGGSDEDPLSSNPALLELLGIPGDPMTFDIQQAWRPRPVRDRYRVPFGIGEFGQPVELDIKEAAMEGMGPHGLCVGATGSGKSEFLRTLVLGLLATHSSSSLNMILVDFKGGATFLGLDSAPHVAATITNLAGDLTLVDRMKDAIAGEVARRQEILAKGNYKNVWDYEKARENGAPIEPLPALFICIDEFSEMLTAKPDFIEIFLQIGRVGRSLQMHMLLASQRLEEGKLRGLDTYLSYRIGLKTFSAAESRAAIGVPDAYELPPIPGSGYLGVQGSPLTRFKALYVSGPYRPAGLQPAGPSVAVAGNKLPKFFVPEYVEIPKEPVRPAEPVQQQKKKEESLEPSELEVIVKRLRGQGPDPHKVWLDPLDKPPSLDGMLPPLQATDDRGLTAPGFFANGKLQVQIGTVDKPFEQRRDPLWADFSGAAGHGAIVGGPQSGKSMVLRTLVTSMALTHTPEEVQFYCLDLGGGTLASLENLPHVGGFASRLDVDKARRMVAELSGLITEREQRFRAQGIDSMVEFRNRKRRGEIRDDDFGDAFLLVDGWMNFRQEFEVLEPQVQALAAQGLSYGVHVVVTANRWAEIRPAMKDLLGTRFELRLGDPTESDVDRKVAVNVPAGRPGRGLSPQKLHFLTALPRIDAQEDPETVAQGVQDMVAKVSGAWRGRRAPQVRLLPDLLPHADLMNRVQQTAPNRGRLVPIGVNEDELAPVYLDFDADPHFMCLADGESGKTNLLRTIVRGIMTSYTSSEALILLVDYRRTMLGFIDTDHLLSYAVSSAVLADNVKDVRTSMTGRLPGPDVTQEQLKNRSWWKGPELFVIVDDYDLVAPQGGANPLQPLAEFIPQAKDVGLHIITVRRMGGASRAMYDPILGKLKEISAPILVGSGSKEEGAIVGNLKPSPQPPGRGTLVTRKAGQQRVQIAWIQPD</sequence>
<protein>
    <submittedName>
        <fullName evidence="13">S-DNA-T family DNA segregation ATPase FtsK/SpoIIIE</fullName>
    </submittedName>
</protein>
<dbReference type="InterPro" id="IPR050206">
    <property type="entry name" value="FtsK/SpoIIIE/SftA"/>
</dbReference>
<dbReference type="PANTHER" id="PTHR22683">
    <property type="entry name" value="SPORULATION PROTEIN RELATED"/>
    <property type="match status" value="1"/>
</dbReference>
<evidence type="ECO:0000256" key="1">
    <source>
        <dbReference type="ARBA" id="ARBA00004651"/>
    </source>
</evidence>
<dbReference type="Proteomes" id="UP000542674">
    <property type="component" value="Unassembled WGS sequence"/>
</dbReference>
<evidence type="ECO:0000256" key="5">
    <source>
        <dbReference type="ARBA" id="ARBA00022741"/>
    </source>
</evidence>
<evidence type="ECO:0000256" key="8">
    <source>
        <dbReference type="ARBA" id="ARBA00023136"/>
    </source>
</evidence>
<dbReference type="Pfam" id="PF01580">
    <property type="entry name" value="FtsK_SpoIIIE"/>
    <property type="match status" value="2"/>
</dbReference>
<dbReference type="InterPro" id="IPR023837">
    <property type="entry name" value="EccCb-like_Actinobacteria"/>
</dbReference>
<evidence type="ECO:0000256" key="3">
    <source>
        <dbReference type="ARBA" id="ARBA00022692"/>
    </source>
</evidence>
<dbReference type="EMBL" id="JACHJS010000001">
    <property type="protein sequence ID" value="MBB4962926.1"/>
    <property type="molecule type" value="Genomic_DNA"/>
</dbReference>
<feature type="domain" description="FtsK" evidence="12">
    <location>
        <begin position="822"/>
        <end position="1013"/>
    </location>
</feature>
<keyword evidence="8 11" id="KW-0472">Membrane</keyword>
<dbReference type="GO" id="GO:0003677">
    <property type="term" value="F:DNA binding"/>
    <property type="evidence" value="ECO:0007669"/>
    <property type="project" value="InterPro"/>
</dbReference>
<feature type="domain" description="FtsK" evidence="12">
    <location>
        <begin position="1113"/>
        <end position="1297"/>
    </location>
</feature>
<dbReference type="GO" id="GO:0005524">
    <property type="term" value="F:ATP binding"/>
    <property type="evidence" value="ECO:0007669"/>
    <property type="project" value="UniProtKB-UniRule"/>
</dbReference>
<dbReference type="SMART" id="SM00382">
    <property type="entry name" value="AAA"/>
    <property type="match status" value="2"/>
</dbReference>
<feature type="binding site" evidence="9">
    <location>
        <begin position="840"/>
        <end position="847"/>
    </location>
    <ligand>
        <name>ATP</name>
        <dbReference type="ChEBI" id="CHEBI:30616"/>
    </ligand>
</feature>
<feature type="binding site" evidence="9">
    <location>
        <begin position="482"/>
        <end position="489"/>
    </location>
    <ligand>
        <name>ATP</name>
        <dbReference type="ChEBI" id="CHEBI:30616"/>
    </ligand>
</feature>
<keyword evidence="7 11" id="KW-1133">Transmembrane helix</keyword>